<name>T2JD32_CROWT</name>
<comment type="caution">
    <text evidence="3">The sequence shown here is derived from an EMBL/GenBank/DDBJ whole genome shotgun (WGS) entry which is preliminary data.</text>
</comment>
<evidence type="ECO:0000313" key="4">
    <source>
        <dbReference type="Proteomes" id="UP000018198"/>
    </source>
</evidence>
<proteinExistence type="predicted"/>
<protein>
    <submittedName>
        <fullName evidence="3">Uncharacterized protein</fullName>
    </submittedName>
</protein>
<gene>
    <name evidence="3" type="ORF">CWATWH0401_3118</name>
</gene>
<evidence type="ECO:0000259" key="2">
    <source>
        <dbReference type="Pfam" id="PF20014"/>
    </source>
</evidence>
<accession>T2JD32</accession>
<evidence type="ECO:0000313" key="3">
    <source>
        <dbReference type="EMBL" id="CCQ63066.1"/>
    </source>
</evidence>
<dbReference type="AlphaFoldDB" id="T2JD32"/>
<dbReference type="RefSeq" id="WP_021836295.1">
    <property type="nucleotide sequence ID" value="NZ_CAQM01000651.1"/>
</dbReference>
<dbReference type="Pfam" id="PF20013">
    <property type="entry name" value="GAP1-N2"/>
    <property type="match status" value="1"/>
</dbReference>
<evidence type="ECO:0000259" key="1">
    <source>
        <dbReference type="Pfam" id="PF20013"/>
    </source>
</evidence>
<sequence>MVIQQQYYTSCRIETKTGYQIKAESPNFNNEKRPILNQLIGYTIPSGVDPKAINIHPIALRYFVKGQHCFLICSQSNGQDELGRDGNFFSHSLVGTVEEMSSIPPIFSWKSPFWVSRDSSTKTDLPVLEKFNPEITFDFDYVWTFLAENNRREWFYKLICAVIDYSQSQRKIIIIDDNEAIVSWIACLSTILHPRYVNYLSFATYHHDPYAAPFVITGTTEKSSFRCSNDEYYSYFILNVPQKRISDAPESDYATYILENLDESRYESEILEFNDCLDRYDTDSYYLTKRLDYYSNFRRATTGNLDSISSDKVIESAQIVIQELSNKTLTNSFKEDNLVDFKNASYLLGAGVVNNQGNDNLLSDYISSLETIKNIEANLIYQSKKPIHILIDLVTQKRKQEIEILGTSLESIYTIPRIKEIINDLDCLKIIAERFNDYKVEQLLIFWDVLGEFLTLSSDNQKYLSFILNKTFSSIPEQNSTNKLVISSSALEIITCLIKSSKLSQDFILDNALNYQENHQQSSVFQWIYYEFVRQIPLQKRKEEFWSYWQKSSSIIPELYIYELQRDIQKTDNSSKAVNLIYSWLNHLEPQFHPQIVNSAIKFIWSNPQFKRKELAEELLQEDNSKEVLDPDIYNQLIQDFLSSLKLNTPHQELAVFYTKLLGDQNLSLFQEQTLILRGSLDMYENRISSTNIDPLHKRYQKLPAEQYEEEVEKLLERFFANKTHKKLTEEHFKVVQIAYITKHRDLFWEIYWSNFGQCLIEEQRVDDTILIMNLWFTAPSHLVEKLGYFVPEFFINLPNELEKIFKTKGFNQVKKELFGKIKYQSWHPILSPIFENKRSNILGKLLRF</sequence>
<dbReference type="Pfam" id="PF20014">
    <property type="entry name" value="GAP1-M"/>
    <property type="match status" value="1"/>
</dbReference>
<dbReference type="InterPro" id="IPR045402">
    <property type="entry name" value="GAP1-N2"/>
</dbReference>
<feature type="domain" description="GTPase-associated protein 1 middle" evidence="2">
    <location>
        <begin position="145"/>
        <end position="240"/>
    </location>
</feature>
<reference evidence="3 4" key="2">
    <citation type="submission" date="2013-09" db="EMBL/GenBank/DDBJ databases">
        <title>Whole genome comparison of six Crocosphaera watsonii strains with differing phenotypes.</title>
        <authorList>
            <person name="Bench S.R."/>
            <person name="Heller P."/>
            <person name="Frank I."/>
            <person name="Arciniega M."/>
            <person name="Shilova I.N."/>
            <person name="Zehr J.P."/>
        </authorList>
    </citation>
    <scope>NUCLEOTIDE SEQUENCE [LARGE SCALE GENOMIC DNA]</scope>
    <source>
        <strain evidence="3 4">WH 0401</strain>
    </source>
</reference>
<feature type="domain" description="GTPase-associated protein 1 N-terminal" evidence="1">
    <location>
        <begin position="3"/>
        <end position="129"/>
    </location>
</feature>
<dbReference type="InterPro" id="IPR045401">
    <property type="entry name" value="GAP1-M"/>
</dbReference>
<dbReference type="Proteomes" id="UP000018198">
    <property type="component" value="Unassembled WGS sequence"/>
</dbReference>
<organism evidence="3 4">
    <name type="scientific">Crocosphaera watsonii WH 0401</name>
    <dbReference type="NCBI Taxonomy" id="555881"/>
    <lineage>
        <taxon>Bacteria</taxon>
        <taxon>Bacillati</taxon>
        <taxon>Cyanobacteriota</taxon>
        <taxon>Cyanophyceae</taxon>
        <taxon>Oscillatoriophycideae</taxon>
        <taxon>Chroococcales</taxon>
        <taxon>Aphanothecaceae</taxon>
        <taxon>Crocosphaera</taxon>
    </lineage>
</organism>
<dbReference type="EMBL" id="CAQM01000651">
    <property type="protein sequence ID" value="CCQ63066.1"/>
    <property type="molecule type" value="Genomic_DNA"/>
</dbReference>
<reference evidence="3 4" key="1">
    <citation type="submission" date="2013-01" db="EMBL/GenBank/DDBJ databases">
        <authorList>
            <person name="Bench S."/>
        </authorList>
    </citation>
    <scope>NUCLEOTIDE SEQUENCE [LARGE SCALE GENOMIC DNA]</scope>
    <source>
        <strain evidence="3 4">WH 0401</strain>
    </source>
</reference>